<organism evidence="1">
    <name type="scientific">Salmonella typhimurium</name>
    <dbReference type="NCBI Taxonomy" id="90371"/>
    <lineage>
        <taxon>Bacteria</taxon>
        <taxon>Pseudomonadati</taxon>
        <taxon>Pseudomonadota</taxon>
        <taxon>Gammaproteobacteria</taxon>
        <taxon>Enterobacterales</taxon>
        <taxon>Enterobacteriaceae</taxon>
        <taxon>Salmonella</taxon>
    </lineage>
</organism>
<name>A0A0P0BTV0_SALTM</name>
<dbReference type="AlphaFoldDB" id="A0A0P0BTV0"/>
<accession>A0A0P0BTV0</accession>
<dbReference type="EMBL" id="KT334335">
    <property type="protein sequence ID" value="ALI92938.1"/>
    <property type="molecule type" value="Genomic_DNA"/>
</dbReference>
<evidence type="ECO:0000313" key="1">
    <source>
        <dbReference type="EMBL" id="ALI92938.1"/>
    </source>
</evidence>
<protein>
    <submittedName>
        <fullName evidence="1">Aldehyde dehydrogenase</fullName>
    </submittedName>
</protein>
<geneLocation type="plasmid" evidence="1">
    <name>pHK0653</name>
</geneLocation>
<reference evidence="1" key="1">
    <citation type="submission" date="2015-07" db="EMBL/GenBank/DDBJ databases">
        <title>Inchi2 plasmids mediate dissemination of oqxab in Salmonella typhimurium.</title>
        <authorList>
            <person name="Wong M.H."/>
            <person name="Chen S."/>
        </authorList>
    </citation>
    <scope>NUCLEOTIDE SEQUENCE</scope>
    <source>
        <strain evidence="1">ST06-53</strain>
        <plasmid evidence="1">pHK0653</plasmid>
    </source>
</reference>
<keyword evidence="1" id="KW-0614">Plasmid</keyword>
<proteinExistence type="predicted"/>
<sequence length="229" mass="25045">MCNVGSGRPWSPATPAGFPARRRTGWNDVAYLLIRSQVLIQGFATDSEFTSKLGLLLASLDTLAQFGNTLRRQGFLPATVSPALLGERNTLALTLADQGALELGERAHHREHQVRHRRVFASKTEVFLDEFDMHAALCQRLHDPAQIIEIARQAIHAMHHHGVAGAGEAYQRFQLRTLDILAGCLVAKSAINLDAFQLPFRVLVEGADPDIPNALSSHGIPCKMSGKTL</sequence>